<feature type="chain" id="PRO_5044345108" evidence="1">
    <location>
        <begin position="21"/>
        <end position="446"/>
    </location>
</feature>
<dbReference type="Gene3D" id="2.30.40.10">
    <property type="entry name" value="Urease, subunit C, domain 1"/>
    <property type="match status" value="1"/>
</dbReference>
<dbReference type="SUPFAM" id="SSF51556">
    <property type="entry name" value="Metallo-dependent hydrolases"/>
    <property type="match status" value="1"/>
</dbReference>
<name>A0AB39KRD9_9CAUL</name>
<dbReference type="Gene3D" id="3.20.20.140">
    <property type="entry name" value="Metal-dependent hydrolases"/>
    <property type="match status" value="1"/>
</dbReference>
<dbReference type="InterPro" id="IPR011059">
    <property type="entry name" value="Metal-dep_hydrolase_composite"/>
</dbReference>
<feature type="domain" description="Amidohydrolase-related" evidence="2">
    <location>
        <begin position="76"/>
        <end position="235"/>
    </location>
</feature>
<dbReference type="InterPro" id="IPR032466">
    <property type="entry name" value="Metal_Hydrolase"/>
</dbReference>
<organism evidence="3">
    <name type="scientific">Caulobacter sp. 73W</name>
    <dbReference type="NCBI Taxonomy" id="3161137"/>
    <lineage>
        <taxon>Bacteria</taxon>
        <taxon>Pseudomonadati</taxon>
        <taxon>Pseudomonadota</taxon>
        <taxon>Alphaproteobacteria</taxon>
        <taxon>Caulobacterales</taxon>
        <taxon>Caulobacteraceae</taxon>
        <taxon>Caulobacter</taxon>
    </lineage>
</organism>
<dbReference type="GO" id="GO:0016810">
    <property type="term" value="F:hydrolase activity, acting on carbon-nitrogen (but not peptide) bonds"/>
    <property type="evidence" value="ECO:0007669"/>
    <property type="project" value="InterPro"/>
</dbReference>
<gene>
    <name evidence="3" type="ORF">ABOZ73_15555</name>
</gene>
<dbReference type="Pfam" id="PF01979">
    <property type="entry name" value="Amidohydro_1"/>
    <property type="match status" value="2"/>
</dbReference>
<dbReference type="PANTHER" id="PTHR43135:SF3">
    <property type="entry name" value="ALPHA-D-RIBOSE 1-METHYLPHOSPHONATE 5-TRIPHOSPHATE DIPHOSPHATASE"/>
    <property type="match status" value="1"/>
</dbReference>
<accession>A0AB39KRD9</accession>
<dbReference type="InterPro" id="IPR051781">
    <property type="entry name" value="Metallo-dep_Hydrolase"/>
</dbReference>
<dbReference type="InterPro" id="IPR006680">
    <property type="entry name" value="Amidohydro-rel"/>
</dbReference>
<dbReference type="SUPFAM" id="SSF51338">
    <property type="entry name" value="Composite domain of metallo-dependent hydrolases"/>
    <property type="match status" value="1"/>
</dbReference>
<keyword evidence="1" id="KW-0732">Signal</keyword>
<feature type="domain" description="Amidohydrolase-related" evidence="2">
    <location>
        <begin position="346"/>
        <end position="445"/>
    </location>
</feature>
<proteinExistence type="predicted"/>
<reference evidence="3" key="1">
    <citation type="submission" date="2024-06" db="EMBL/GenBank/DDBJ databases">
        <title>Caulobacter inopinatus, sp. nov.</title>
        <authorList>
            <person name="Donachie S.P."/>
        </authorList>
    </citation>
    <scope>NUCLEOTIDE SEQUENCE</scope>
    <source>
        <strain evidence="3">73W</strain>
    </source>
</reference>
<dbReference type="AlphaFoldDB" id="A0AB39KRD9"/>
<evidence type="ECO:0000259" key="2">
    <source>
        <dbReference type="Pfam" id="PF01979"/>
    </source>
</evidence>
<feature type="signal peptide" evidence="1">
    <location>
        <begin position="1"/>
        <end position="20"/>
    </location>
</feature>
<evidence type="ECO:0000256" key="1">
    <source>
        <dbReference type="SAM" id="SignalP"/>
    </source>
</evidence>
<dbReference type="EMBL" id="CP158375">
    <property type="protein sequence ID" value="XDO96180.1"/>
    <property type="molecule type" value="Genomic_DNA"/>
</dbReference>
<protein>
    <submittedName>
        <fullName evidence="3">Amidohydrolase family protein</fullName>
    </submittedName>
</protein>
<dbReference type="RefSeq" id="WP_369059034.1">
    <property type="nucleotide sequence ID" value="NZ_CP158375.1"/>
</dbReference>
<evidence type="ECO:0000313" key="3">
    <source>
        <dbReference type="EMBL" id="XDO96180.1"/>
    </source>
</evidence>
<sequence>MKLFAAALTAVLALAGTAQAADRKALIGGTLVDGTLREPIRDSVILIEGERIVAVGTVGSLAIPADAERISTEGMTVMPGLWDMHVHLMLSGHSDYPHWHSTYVGKVQRDVIMPAGAKQLLMAGVTGARDLGAPLEESIAVRDAIKAGKIPGPTLFVSGPFIQKKPYPGTEGYRWGVTSPEDARAKVRRIATAGVDTVKLIDIDQMSEAEIKAVVDEAHAHKLSVVGHAHRPDEIRLGLKYGVDVFEHTGLGTSAEYPEDIVKALSERTARSGAAGLLYWTPTVSILNNYPAWIKDHEFVDAADWHEGLTPEIIADIKGSLTHPERIGYFQQVPQRVPTLKRKFEQLRASGAVLLIGTDSGVPMMFHSGSTWQEMDLWVNTFGVPPIETIRAATYWPAVAMKADKDYGSVTEGKYADIIAVKGDVLKHMSLLQRVDMVVKHGKRVK</sequence>
<dbReference type="PANTHER" id="PTHR43135">
    <property type="entry name" value="ALPHA-D-RIBOSE 1-METHYLPHOSPHONATE 5-TRIPHOSPHATE DIPHOSPHATASE"/>
    <property type="match status" value="1"/>
</dbReference>